<comment type="similarity">
    <text evidence="11 12">Belongs to the TonB-dependent receptor family.</text>
</comment>
<evidence type="ECO:0000256" key="6">
    <source>
        <dbReference type="ARBA" id="ARBA00023004"/>
    </source>
</evidence>
<comment type="caution">
    <text evidence="16">The sequence shown here is derived from an EMBL/GenBank/DDBJ whole genome shotgun (WGS) entry which is preliminary data.</text>
</comment>
<organism evidence="16 17">
    <name type="scientific">Sphingomonas alba</name>
    <dbReference type="NCBI Taxonomy" id="2908208"/>
    <lineage>
        <taxon>Bacteria</taxon>
        <taxon>Pseudomonadati</taxon>
        <taxon>Pseudomonadota</taxon>
        <taxon>Alphaproteobacteria</taxon>
        <taxon>Sphingomonadales</taxon>
        <taxon>Sphingomonadaceae</taxon>
        <taxon>Sphingomonas</taxon>
    </lineage>
</organism>
<feature type="domain" description="TonB-dependent receptor plug" evidence="15">
    <location>
        <begin position="63"/>
        <end position="180"/>
    </location>
</feature>
<feature type="signal peptide" evidence="13">
    <location>
        <begin position="1"/>
        <end position="30"/>
    </location>
</feature>
<keyword evidence="8 12" id="KW-0798">TonB box</keyword>
<evidence type="ECO:0000259" key="14">
    <source>
        <dbReference type="Pfam" id="PF00593"/>
    </source>
</evidence>
<evidence type="ECO:0000256" key="9">
    <source>
        <dbReference type="ARBA" id="ARBA00023136"/>
    </source>
</evidence>
<keyword evidence="9 11" id="KW-0472">Membrane</keyword>
<evidence type="ECO:0000256" key="10">
    <source>
        <dbReference type="ARBA" id="ARBA00023237"/>
    </source>
</evidence>
<keyword evidence="3 11" id="KW-1134">Transmembrane beta strand</keyword>
<evidence type="ECO:0000256" key="4">
    <source>
        <dbReference type="ARBA" id="ARBA00022496"/>
    </source>
</evidence>
<name>A0ABT0RJV4_9SPHN</name>
<evidence type="ECO:0000256" key="7">
    <source>
        <dbReference type="ARBA" id="ARBA00023065"/>
    </source>
</evidence>
<feature type="domain" description="TonB-dependent receptor-like beta-barrel" evidence="14">
    <location>
        <begin position="361"/>
        <end position="765"/>
    </location>
</feature>
<evidence type="ECO:0000256" key="3">
    <source>
        <dbReference type="ARBA" id="ARBA00022452"/>
    </source>
</evidence>
<proteinExistence type="inferred from homology"/>
<keyword evidence="2 11" id="KW-0813">Transport</keyword>
<keyword evidence="17" id="KW-1185">Reference proteome</keyword>
<evidence type="ECO:0000256" key="8">
    <source>
        <dbReference type="ARBA" id="ARBA00023077"/>
    </source>
</evidence>
<dbReference type="Pfam" id="PF00593">
    <property type="entry name" value="TonB_dep_Rec_b-barrel"/>
    <property type="match status" value="1"/>
</dbReference>
<reference evidence="16" key="1">
    <citation type="submission" date="2022-05" db="EMBL/GenBank/DDBJ databases">
        <authorList>
            <person name="Jo J.-H."/>
            <person name="Im W.-T."/>
        </authorList>
    </citation>
    <scope>NUCLEOTIDE SEQUENCE</scope>
    <source>
        <strain evidence="16">SE158</strain>
    </source>
</reference>
<gene>
    <name evidence="16" type="ORF">LZ536_03210</name>
</gene>
<evidence type="ECO:0000256" key="11">
    <source>
        <dbReference type="PROSITE-ProRule" id="PRU01360"/>
    </source>
</evidence>
<dbReference type="PANTHER" id="PTHR32552:SF81">
    <property type="entry name" value="TONB-DEPENDENT OUTER MEMBRANE RECEPTOR"/>
    <property type="match status" value="1"/>
</dbReference>
<keyword evidence="7" id="KW-0406">Ion transport</keyword>
<sequence>MRLQSHNTPKWKRAATALLATTFISAPLYAQTAPADPAEKPAAAAAQESEDIIVTAQKRTENLQDVPIAITAITTKTLDDLQVDSFEDYARLVPSLSSKAGGGGGSADGPGTNNVYFRGVASGDNANHSASLPSVGTYLDEQPITTISGALDIHIFDIARVEALAGPQGTLYGASSQAGTVRIITNKPDLSSTYGAANLELNKVAHGDWGYTGEGFINLPISSNVATRIVGWYRHDGGYIDNIHGSRTMREVDSSGTPTGGSFTFDNGALAEDNYNDVDTYGARAALKIDLNDNWTITPQVIGQVQKADGSFAEERGLGKLETMQFNPESLKDKWIQAALTVEGKLGNFDVTYAGSYMRRQVDSELDYSDYSYFYDELTTYGAYWYDNDYNPLLPNQLIQADDSYKKMSHELRVASPSDKRLRLIGGLFYQRQEHNIEQNYIVPGLADVAKVPGTNDIWYTKQLRVDRDYAAFGELSFDITPQLTATAGGRWYKYDNSLVGFFGFASYVGDCFGPSEISGTPCTNLDKRVKDTGFVHRLNLTYKPNEDMLFYATWSRGFRPGGVNRRGTFPPYDPDYLTNYEAGAKISFGHGSHFNVAGYIEDWKDMQVSLLGQNGLTVVRNVGKSRITGIEADLLLRPMPGLTWSTGVSYNHAVLREDFCFQEGVVDCRNAGLQGGLDFLAEKGDKLPLTAPWKGSSALRYEWNLNADLKANVQGVLTYEGKRKRDLRPGINDIYGDLNSYAEVDISAGLDKGPWSVDLFAKNLFDVRGQLSKGIQCREEICGDPFGETASGGKIYTVVSRPRTIGLRVGRKF</sequence>
<dbReference type="Pfam" id="PF07715">
    <property type="entry name" value="Plug"/>
    <property type="match status" value="1"/>
</dbReference>
<evidence type="ECO:0000256" key="13">
    <source>
        <dbReference type="SAM" id="SignalP"/>
    </source>
</evidence>
<keyword evidence="4" id="KW-0410">Iron transport</keyword>
<evidence type="ECO:0000259" key="15">
    <source>
        <dbReference type="Pfam" id="PF07715"/>
    </source>
</evidence>
<evidence type="ECO:0000256" key="5">
    <source>
        <dbReference type="ARBA" id="ARBA00022692"/>
    </source>
</evidence>
<dbReference type="PANTHER" id="PTHR32552">
    <property type="entry name" value="FERRICHROME IRON RECEPTOR-RELATED"/>
    <property type="match status" value="1"/>
</dbReference>
<dbReference type="Gene3D" id="2.40.170.20">
    <property type="entry name" value="TonB-dependent receptor, beta-barrel domain"/>
    <property type="match status" value="2"/>
</dbReference>
<evidence type="ECO:0000256" key="12">
    <source>
        <dbReference type="RuleBase" id="RU003357"/>
    </source>
</evidence>
<keyword evidence="13" id="KW-0732">Signal</keyword>
<dbReference type="EMBL" id="JAMGBD010000001">
    <property type="protein sequence ID" value="MCL6682911.1"/>
    <property type="molecule type" value="Genomic_DNA"/>
</dbReference>
<evidence type="ECO:0000256" key="1">
    <source>
        <dbReference type="ARBA" id="ARBA00004571"/>
    </source>
</evidence>
<dbReference type="RefSeq" id="WP_249846852.1">
    <property type="nucleotide sequence ID" value="NZ_JAMGBD010000001.1"/>
</dbReference>
<evidence type="ECO:0000313" key="16">
    <source>
        <dbReference type="EMBL" id="MCL6682911.1"/>
    </source>
</evidence>
<keyword evidence="5 11" id="KW-0812">Transmembrane</keyword>
<feature type="chain" id="PRO_5045484115" evidence="13">
    <location>
        <begin position="31"/>
        <end position="814"/>
    </location>
</feature>
<dbReference type="InterPro" id="IPR012910">
    <property type="entry name" value="Plug_dom"/>
</dbReference>
<evidence type="ECO:0000256" key="2">
    <source>
        <dbReference type="ARBA" id="ARBA00022448"/>
    </source>
</evidence>
<dbReference type="SUPFAM" id="SSF56935">
    <property type="entry name" value="Porins"/>
    <property type="match status" value="1"/>
</dbReference>
<dbReference type="InterPro" id="IPR039426">
    <property type="entry name" value="TonB-dep_rcpt-like"/>
</dbReference>
<accession>A0ABT0RJV4</accession>
<dbReference type="PROSITE" id="PS52016">
    <property type="entry name" value="TONB_DEPENDENT_REC_3"/>
    <property type="match status" value="1"/>
</dbReference>
<comment type="subcellular location">
    <subcellularLocation>
        <location evidence="1 11">Cell outer membrane</location>
        <topology evidence="1 11">Multi-pass membrane protein</topology>
    </subcellularLocation>
</comment>
<keyword evidence="10 11" id="KW-0998">Cell outer membrane</keyword>
<dbReference type="InterPro" id="IPR036942">
    <property type="entry name" value="Beta-barrel_TonB_sf"/>
</dbReference>
<keyword evidence="16" id="KW-0675">Receptor</keyword>
<keyword evidence="6" id="KW-0408">Iron</keyword>
<evidence type="ECO:0000313" key="17">
    <source>
        <dbReference type="Proteomes" id="UP001165363"/>
    </source>
</evidence>
<dbReference type="Proteomes" id="UP001165363">
    <property type="component" value="Unassembled WGS sequence"/>
</dbReference>
<protein>
    <submittedName>
        <fullName evidence="16">TonB-dependent receptor</fullName>
    </submittedName>
</protein>
<dbReference type="InterPro" id="IPR000531">
    <property type="entry name" value="Beta-barrel_TonB"/>
</dbReference>